<dbReference type="InterPro" id="IPR012337">
    <property type="entry name" value="RNaseH-like_sf"/>
</dbReference>
<dbReference type="CDD" id="cd09279">
    <property type="entry name" value="RNase_HI_like"/>
    <property type="match status" value="1"/>
</dbReference>
<dbReference type="PANTHER" id="PTHR48475:SF1">
    <property type="entry name" value="RNASE H TYPE-1 DOMAIN-CONTAINING PROTEIN"/>
    <property type="match status" value="1"/>
</dbReference>
<evidence type="ECO:0000313" key="2">
    <source>
        <dbReference type="EMBL" id="GAA0138666.1"/>
    </source>
</evidence>
<evidence type="ECO:0000259" key="1">
    <source>
        <dbReference type="Pfam" id="PF13456"/>
    </source>
</evidence>
<accession>A0AAV3NJK1</accession>
<evidence type="ECO:0000313" key="3">
    <source>
        <dbReference type="Proteomes" id="UP001454036"/>
    </source>
</evidence>
<name>A0AAV3NJK1_LITER</name>
<keyword evidence="3" id="KW-1185">Reference proteome</keyword>
<gene>
    <name evidence="2" type="ORF">LIER_00368</name>
</gene>
<reference evidence="2 3" key="1">
    <citation type="submission" date="2024-01" db="EMBL/GenBank/DDBJ databases">
        <title>The complete chloroplast genome sequence of Lithospermum erythrorhizon: insights into the phylogenetic relationship among Boraginaceae species and the maternal lineages of purple gromwells.</title>
        <authorList>
            <person name="Okada T."/>
            <person name="Watanabe K."/>
        </authorList>
    </citation>
    <scope>NUCLEOTIDE SEQUENCE [LARGE SCALE GENOMIC DNA]</scope>
</reference>
<dbReference type="Proteomes" id="UP001454036">
    <property type="component" value="Unassembled WGS sequence"/>
</dbReference>
<dbReference type="PANTHER" id="PTHR48475">
    <property type="entry name" value="RIBONUCLEASE H"/>
    <property type="match status" value="1"/>
</dbReference>
<dbReference type="AlphaFoldDB" id="A0AAV3NJK1"/>
<dbReference type="SUPFAM" id="SSF53098">
    <property type="entry name" value="Ribonuclease H-like"/>
    <property type="match status" value="1"/>
</dbReference>
<organism evidence="2 3">
    <name type="scientific">Lithospermum erythrorhizon</name>
    <name type="common">Purple gromwell</name>
    <name type="synonym">Lithospermum officinale var. erythrorhizon</name>
    <dbReference type="NCBI Taxonomy" id="34254"/>
    <lineage>
        <taxon>Eukaryota</taxon>
        <taxon>Viridiplantae</taxon>
        <taxon>Streptophyta</taxon>
        <taxon>Embryophyta</taxon>
        <taxon>Tracheophyta</taxon>
        <taxon>Spermatophyta</taxon>
        <taxon>Magnoliopsida</taxon>
        <taxon>eudicotyledons</taxon>
        <taxon>Gunneridae</taxon>
        <taxon>Pentapetalae</taxon>
        <taxon>asterids</taxon>
        <taxon>lamiids</taxon>
        <taxon>Boraginales</taxon>
        <taxon>Boraginaceae</taxon>
        <taxon>Boraginoideae</taxon>
        <taxon>Lithospermeae</taxon>
        <taxon>Lithospermum</taxon>
    </lineage>
</organism>
<dbReference type="Gene3D" id="3.30.420.10">
    <property type="entry name" value="Ribonuclease H-like superfamily/Ribonuclease H"/>
    <property type="match status" value="1"/>
</dbReference>
<sequence length="186" mass="20814">MSKLVLSDRVTRCDGGLPSRPSCTPEWELSDELPNEDVMNVEMMPPWKTYFDAEYQALILGLEATTELNNHQLDICGDSKLVINQLLGDYKVRKPELIPNHGYAKRLLQSIDLLSINHVLRKMNKQADALTGLASSLTYPGAKLKVPDGLYAAQEVYISRSYLLANEEGLKVGPINGRYMKKQPPP</sequence>
<protein>
    <recommendedName>
        <fullName evidence="1">RNase H type-1 domain-containing protein</fullName>
    </recommendedName>
</protein>
<dbReference type="GO" id="GO:0003676">
    <property type="term" value="F:nucleic acid binding"/>
    <property type="evidence" value="ECO:0007669"/>
    <property type="project" value="InterPro"/>
</dbReference>
<comment type="caution">
    <text evidence="2">The sequence shown here is derived from an EMBL/GenBank/DDBJ whole genome shotgun (WGS) entry which is preliminary data.</text>
</comment>
<feature type="domain" description="RNase H type-1" evidence="1">
    <location>
        <begin position="45"/>
        <end position="130"/>
    </location>
</feature>
<dbReference type="Pfam" id="PF13456">
    <property type="entry name" value="RVT_3"/>
    <property type="match status" value="1"/>
</dbReference>
<dbReference type="EMBL" id="BAABME010000029">
    <property type="protein sequence ID" value="GAA0138666.1"/>
    <property type="molecule type" value="Genomic_DNA"/>
</dbReference>
<proteinExistence type="predicted"/>
<dbReference type="GO" id="GO:0004523">
    <property type="term" value="F:RNA-DNA hybrid ribonuclease activity"/>
    <property type="evidence" value="ECO:0007669"/>
    <property type="project" value="InterPro"/>
</dbReference>
<dbReference type="InterPro" id="IPR036397">
    <property type="entry name" value="RNaseH_sf"/>
</dbReference>
<dbReference type="InterPro" id="IPR002156">
    <property type="entry name" value="RNaseH_domain"/>
</dbReference>